<dbReference type="PANTHER" id="PTHR16181">
    <property type="entry name" value="PROTEIN FAM83A-RELATED"/>
    <property type="match status" value="1"/>
</dbReference>
<evidence type="ECO:0000313" key="5">
    <source>
        <dbReference type="Proteomes" id="UP001148018"/>
    </source>
</evidence>
<evidence type="ECO:0000313" key="4">
    <source>
        <dbReference type="EMBL" id="KAJ3600999.1"/>
    </source>
</evidence>
<dbReference type="GO" id="GO:0007165">
    <property type="term" value="P:signal transduction"/>
    <property type="evidence" value="ECO:0007669"/>
    <property type="project" value="TreeGrafter"/>
</dbReference>
<evidence type="ECO:0000256" key="1">
    <source>
        <dbReference type="ARBA" id="ARBA00006937"/>
    </source>
</evidence>
<feature type="region of interest" description="Disordered" evidence="2">
    <location>
        <begin position="75"/>
        <end position="104"/>
    </location>
</feature>
<feature type="compositionally biased region" description="Basic and acidic residues" evidence="2">
    <location>
        <begin position="84"/>
        <end position="96"/>
    </location>
</feature>
<reference evidence="4" key="1">
    <citation type="submission" date="2022-07" db="EMBL/GenBank/DDBJ databases">
        <title>Chromosome-level genome of Muraenolepis orangiensis.</title>
        <authorList>
            <person name="Kim J."/>
        </authorList>
    </citation>
    <scope>NUCLEOTIDE SEQUENCE</scope>
    <source>
        <strain evidence="4">KU_S4_2022</strain>
        <tissue evidence="4">Muscle</tissue>
    </source>
</reference>
<dbReference type="InterPro" id="IPR012461">
    <property type="entry name" value="SACK1"/>
</dbReference>
<keyword evidence="5" id="KW-1185">Reference proteome</keyword>
<sequence length="539" mass="59543">MAESQVVCLDDDHVNVKVPESRPEFYYSEEQRAAIEELLRNGDGAFKLRLKEDNTNDFLSAQEIRHLRKTVDVYANTDSDSESESDKSKESSKDSGVHSTYWPEMSDTEIPPLDVGWVPGNGVYKGASRVTVYAHPPKDNGPHIKQVVRRLIQESNKVVAIVMDMLTDLQILQDLLDALSRRGVAVYAVLEAKGVPHFLDMCNRLQISAMQLRNLRVRSVKGSGLALSYGKLPGSLNSKYMLVDGEKVMFGSYSFTWSSSRLDRNTITVMSGNVVDFFDKDFRETYAVSEEVDLYKELNITKPPMSTPLRLRKPVEKVVVPVSHFQVPDRSQTSAKVPAHKYHNPKYSLVVGNSLNRTCSLQNLSTPKEPPANGLTQQNGFLTKLRHAVGDSVEKLNGVLPAVPKLSPPTSPLTTSPLTKLPLTKSPSASPPKEGEGGKKPRNSFRVFLKGRGTNHTSETIEEGVVTPTMPSPINKSPAASPSTTASQVEDKLDPVEKPPLVKVKIKKPPQRSMSLQTINTAGEDGYKGHKQKKNCIQS</sequence>
<dbReference type="InterPro" id="IPR050944">
    <property type="entry name" value="FAM83"/>
</dbReference>
<evidence type="ECO:0000259" key="3">
    <source>
        <dbReference type="Pfam" id="PF07894"/>
    </source>
</evidence>
<accession>A0A9Q0IJF5</accession>
<name>A0A9Q0IJF5_9TELE</name>
<gene>
    <name evidence="4" type="ORF">NHX12_031972</name>
</gene>
<organism evidence="4 5">
    <name type="scientific">Muraenolepis orangiensis</name>
    <name type="common">Patagonian moray cod</name>
    <dbReference type="NCBI Taxonomy" id="630683"/>
    <lineage>
        <taxon>Eukaryota</taxon>
        <taxon>Metazoa</taxon>
        <taxon>Chordata</taxon>
        <taxon>Craniata</taxon>
        <taxon>Vertebrata</taxon>
        <taxon>Euteleostomi</taxon>
        <taxon>Actinopterygii</taxon>
        <taxon>Neopterygii</taxon>
        <taxon>Teleostei</taxon>
        <taxon>Neoteleostei</taxon>
        <taxon>Acanthomorphata</taxon>
        <taxon>Zeiogadaria</taxon>
        <taxon>Gadariae</taxon>
        <taxon>Gadiformes</taxon>
        <taxon>Muraenolepidoidei</taxon>
        <taxon>Muraenolepididae</taxon>
        <taxon>Muraenolepis</taxon>
    </lineage>
</organism>
<feature type="region of interest" description="Disordered" evidence="2">
    <location>
        <begin position="401"/>
        <end position="539"/>
    </location>
</feature>
<dbReference type="AlphaFoldDB" id="A0A9Q0IJF5"/>
<feature type="compositionally biased region" description="Low complexity" evidence="2">
    <location>
        <begin position="412"/>
        <end position="428"/>
    </location>
</feature>
<dbReference type="SUPFAM" id="SSF56024">
    <property type="entry name" value="Phospholipase D/nuclease"/>
    <property type="match status" value="1"/>
</dbReference>
<protein>
    <recommendedName>
        <fullName evidence="3">Scaffolding anchor of CK1 domain-containing protein</fullName>
    </recommendedName>
</protein>
<dbReference type="EMBL" id="JANIIK010000047">
    <property type="protein sequence ID" value="KAJ3600999.1"/>
    <property type="molecule type" value="Genomic_DNA"/>
</dbReference>
<feature type="domain" description="Scaffolding anchor of CK1" evidence="3">
    <location>
        <begin position="17"/>
        <end position="290"/>
    </location>
</feature>
<feature type="compositionally biased region" description="Low complexity" evidence="2">
    <location>
        <begin position="477"/>
        <end position="487"/>
    </location>
</feature>
<dbReference type="Proteomes" id="UP001148018">
    <property type="component" value="Unassembled WGS sequence"/>
</dbReference>
<dbReference type="PANTHER" id="PTHR16181:SF14">
    <property type="entry name" value="FAMILY WITH SEQUENCE SIMILARITY 83 MEMBER FA"/>
    <property type="match status" value="1"/>
</dbReference>
<dbReference type="OrthoDB" id="6103632at2759"/>
<dbReference type="Gene3D" id="3.30.870.10">
    <property type="entry name" value="Endonuclease Chain A"/>
    <property type="match status" value="1"/>
</dbReference>
<evidence type="ECO:0000256" key="2">
    <source>
        <dbReference type="SAM" id="MobiDB-lite"/>
    </source>
</evidence>
<comment type="similarity">
    <text evidence="1">Belongs to the FAM83 family.</text>
</comment>
<feature type="compositionally biased region" description="Basic residues" evidence="2">
    <location>
        <begin position="529"/>
        <end position="539"/>
    </location>
</feature>
<dbReference type="GO" id="GO:0019901">
    <property type="term" value="F:protein kinase binding"/>
    <property type="evidence" value="ECO:0007669"/>
    <property type="project" value="TreeGrafter"/>
</dbReference>
<dbReference type="Pfam" id="PF07894">
    <property type="entry name" value="SACK1"/>
    <property type="match status" value="1"/>
</dbReference>
<proteinExistence type="inferred from homology"/>
<comment type="caution">
    <text evidence="4">The sequence shown here is derived from an EMBL/GenBank/DDBJ whole genome shotgun (WGS) entry which is preliminary data.</text>
</comment>
<feature type="compositionally biased region" description="Polar residues" evidence="2">
    <location>
        <begin position="512"/>
        <end position="521"/>
    </location>
</feature>